<evidence type="ECO:0000313" key="1">
    <source>
        <dbReference type="EMBL" id="QTA78962.1"/>
    </source>
</evidence>
<name>A0A975B540_9BACT</name>
<organism evidence="1 2">
    <name type="scientific">Desulfonema limicola</name>
    <dbReference type="NCBI Taxonomy" id="45656"/>
    <lineage>
        <taxon>Bacteria</taxon>
        <taxon>Pseudomonadati</taxon>
        <taxon>Thermodesulfobacteriota</taxon>
        <taxon>Desulfobacteria</taxon>
        <taxon>Desulfobacterales</taxon>
        <taxon>Desulfococcaceae</taxon>
        <taxon>Desulfonema</taxon>
    </lineage>
</organism>
<gene>
    <name evidence="1" type="ORF">dnl_12090</name>
</gene>
<dbReference type="EMBL" id="CP061799">
    <property type="protein sequence ID" value="QTA78962.1"/>
    <property type="molecule type" value="Genomic_DNA"/>
</dbReference>
<dbReference type="AlphaFoldDB" id="A0A975B540"/>
<reference evidence="1" key="1">
    <citation type="journal article" date="2021" name="Microb. Physiol.">
        <title>Proteogenomic Insights into the Physiology of Marine, Sulfate-Reducing, Filamentous Desulfonema limicola and Desulfonema magnum.</title>
        <authorList>
            <person name="Schnaars V."/>
            <person name="Wohlbrand L."/>
            <person name="Scheve S."/>
            <person name="Hinrichs C."/>
            <person name="Reinhardt R."/>
            <person name="Rabus R."/>
        </authorList>
    </citation>
    <scope>NUCLEOTIDE SEQUENCE</scope>
    <source>
        <strain evidence="1">5ac10</strain>
    </source>
</reference>
<evidence type="ECO:0000313" key="2">
    <source>
        <dbReference type="Proteomes" id="UP000663720"/>
    </source>
</evidence>
<protein>
    <submittedName>
        <fullName evidence="1">Uncharacterized protein</fullName>
    </submittedName>
</protein>
<proteinExistence type="predicted"/>
<dbReference type="Proteomes" id="UP000663720">
    <property type="component" value="Chromosome"/>
</dbReference>
<keyword evidence="2" id="KW-1185">Reference proteome</keyword>
<sequence>MKLNEEEIEILQDFEEGRLFPSVTDDKILQKFTDGANQFIGKVQNINIRLTENDFNIIQLQAKKKGMSCQTLISNIIHQYISQEAV</sequence>
<dbReference type="KEGG" id="dli:dnl_12090"/>
<accession>A0A975B540</accession>
<dbReference type="RefSeq" id="WP_207690766.1">
    <property type="nucleotide sequence ID" value="NZ_CP061799.1"/>
</dbReference>